<gene>
    <name evidence="1" type="ORF">C4K68_02740</name>
</gene>
<evidence type="ECO:0000313" key="2">
    <source>
        <dbReference type="Proteomes" id="UP000238196"/>
    </source>
</evidence>
<protein>
    <recommendedName>
        <fullName evidence="3">N-methyl-D-aspartate receptor NMDAR2C subunit</fullName>
    </recommendedName>
</protein>
<evidence type="ECO:0008006" key="3">
    <source>
        <dbReference type="Google" id="ProtNLM"/>
    </source>
</evidence>
<evidence type="ECO:0000313" key="1">
    <source>
        <dbReference type="EMBL" id="PPC78937.1"/>
    </source>
</evidence>
<dbReference type="EMBL" id="PRLP01000008">
    <property type="protein sequence ID" value="PPC78937.1"/>
    <property type="molecule type" value="Genomic_DNA"/>
</dbReference>
<dbReference type="AlphaFoldDB" id="A0A2S5KVQ1"/>
<proteinExistence type="predicted"/>
<accession>A0A2S5KVQ1</accession>
<dbReference type="PIRSF" id="PIRSF035170">
    <property type="entry name" value="HD_phosphohydro"/>
    <property type="match status" value="1"/>
</dbReference>
<organism evidence="1 2">
    <name type="scientific">Proteobacteria bacterium 228</name>
    <dbReference type="NCBI Taxonomy" id="2083153"/>
    <lineage>
        <taxon>Bacteria</taxon>
        <taxon>Pseudomonadati</taxon>
        <taxon>Pseudomonadota</taxon>
    </lineage>
</organism>
<dbReference type="PANTHER" id="PTHR21174">
    <property type="match status" value="1"/>
</dbReference>
<dbReference type="SUPFAM" id="SSF109604">
    <property type="entry name" value="HD-domain/PDEase-like"/>
    <property type="match status" value="1"/>
</dbReference>
<dbReference type="InterPro" id="IPR009218">
    <property type="entry name" value="HD_phosphohydro"/>
</dbReference>
<comment type="caution">
    <text evidence="1">The sequence shown here is derived from an EMBL/GenBank/DDBJ whole genome shotgun (WGS) entry which is preliminary data.</text>
</comment>
<reference evidence="1 2" key="1">
    <citation type="submission" date="2018-02" db="EMBL/GenBank/DDBJ databases">
        <title>novel marine gammaproteobacteria from coastal saline agro ecosystem.</title>
        <authorList>
            <person name="Krishnan R."/>
            <person name="Ramesh Kumar N."/>
        </authorList>
    </citation>
    <scope>NUCLEOTIDE SEQUENCE [LARGE SCALE GENOMIC DNA]</scope>
    <source>
        <strain evidence="1 2">228</strain>
    </source>
</reference>
<name>A0A2S5KVQ1_9PROT</name>
<dbReference type="Proteomes" id="UP000238196">
    <property type="component" value="Unassembled WGS sequence"/>
</dbReference>
<dbReference type="OrthoDB" id="9808993at2"/>
<sequence>MNKERFLALWQRTLVTAAKDAEQAFTTLEELYAAPGRHYHNGCHVQHCLLWLDRYRSHAINADAIELAIWFHDAIYEFQACDNEQRSAELFLQCSLGADQTLRRYIYDLILATTHRQPPTNPDQALIMDVDLSSFALPWHPFIKDSVRCRKEKAFLTDPEFFAKQICFWESLLARSAFFYTPVFFHEHEQQARENVKRMLELMVERGYDCSLNKQCQSA</sequence>
<dbReference type="PANTHER" id="PTHR21174:SF0">
    <property type="entry name" value="HD PHOSPHOHYDROLASE FAMILY PROTEIN-RELATED"/>
    <property type="match status" value="1"/>
</dbReference>